<dbReference type="EMBL" id="CP042913">
    <property type="protein sequence ID" value="QEG36297.1"/>
    <property type="molecule type" value="Genomic_DNA"/>
</dbReference>
<accession>A0A5B9QB82</accession>
<protein>
    <submittedName>
        <fullName evidence="2">(R)-stereoselective amidase</fullName>
        <ecNumber evidence="2">3.5.1.100</ecNumber>
    </submittedName>
</protein>
<dbReference type="Proteomes" id="UP000323917">
    <property type="component" value="Chromosome"/>
</dbReference>
<dbReference type="CDD" id="cd07585">
    <property type="entry name" value="nitrilase_7"/>
    <property type="match status" value="1"/>
</dbReference>
<dbReference type="OrthoDB" id="2826359at2"/>
<evidence type="ECO:0000259" key="1">
    <source>
        <dbReference type="PROSITE" id="PS50263"/>
    </source>
</evidence>
<sequence>MKPLRVASVQFQHVPSNKAANLETIGHFVRAAAERDVQIILFPECCISGYWHLRNLSREELVDLAEPVFDGLASLTLLELAVSNNLTVSAGLVEIAEDGRLFNTQIVAMPDGKMVRHRKLHCFINENMSSGNDFTVFDTPHGCRVGLLICYDNNIVENVRATALAGAEVLLAPHQTGGCKSMSPFAMGVVDRQLWDSRHTNPDAIEAEICGDKGRKWLMRWLPSRAHDNGMFLVFSNGIGPDDDEIRTGNAMILDPYGRILVETCRAANDMIVADLDPSLRDRCTGARWIKARRPELYGSLAVRSGNEKDTRVVRFESWE</sequence>
<dbReference type="InterPro" id="IPR036526">
    <property type="entry name" value="C-N_Hydrolase_sf"/>
</dbReference>
<proteinExistence type="predicted"/>
<dbReference type="PANTHER" id="PTHR23088:SF27">
    <property type="entry name" value="DEAMINATED GLUTATHIONE AMIDASE"/>
    <property type="match status" value="1"/>
</dbReference>
<keyword evidence="2" id="KW-0378">Hydrolase</keyword>
<evidence type="ECO:0000313" key="3">
    <source>
        <dbReference type="Proteomes" id="UP000323917"/>
    </source>
</evidence>
<dbReference type="Pfam" id="PF00795">
    <property type="entry name" value="CN_hydrolase"/>
    <property type="match status" value="1"/>
</dbReference>
<reference evidence="2 3" key="1">
    <citation type="submission" date="2019-08" db="EMBL/GenBank/DDBJ databases">
        <title>Deep-cultivation of Planctomycetes and their phenomic and genomic characterization uncovers novel biology.</title>
        <authorList>
            <person name="Wiegand S."/>
            <person name="Jogler M."/>
            <person name="Boedeker C."/>
            <person name="Pinto D."/>
            <person name="Vollmers J."/>
            <person name="Rivas-Marin E."/>
            <person name="Kohn T."/>
            <person name="Peeters S.H."/>
            <person name="Heuer A."/>
            <person name="Rast P."/>
            <person name="Oberbeckmann S."/>
            <person name="Bunk B."/>
            <person name="Jeske O."/>
            <person name="Meyerdierks A."/>
            <person name="Storesund J.E."/>
            <person name="Kallscheuer N."/>
            <person name="Luecker S."/>
            <person name="Lage O.M."/>
            <person name="Pohl T."/>
            <person name="Merkel B.J."/>
            <person name="Hornburger P."/>
            <person name="Mueller R.-W."/>
            <person name="Bruemmer F."/>
            <person name="Labrenz M."/>
            <person name="Spormann A.M."/>
            <person name="Op den Camp H."/>
            <person name="Overmann J."/>
            <person name="Amann R."/>
            <person name="Jetten M.S.M."/>
            <person name="Mascher T."/>
            <person name="Medema M.H."/>
            <person name="Devos D.P."/>
            <person name="Kaster A.-K."/>
            <person name="Ovreas L."/>
            <person name="Rohde M."/>
            <person name="Galperin M.Y."/>
            <person name="Jogler C."/>
        </authorList>
    </citation>
    <scope>NUCLEOTIDE SEQUENCE [LARGE SCALE GENOMIC DNA]</scope>
    <source>
        <strain evidence="2 3">Pr1d</strain>
    </source>
</reference>
<keyword evidence="3" id="KW-1185">Reference proteome</keyword>
<dbReference type="KEGG" id="bgok:Pr1d_36090"/>
<dbReference type="Gene3D" id="3.60.110.10">
    <property type="entry name" value="Carbon-nitrogen hydrolase"/>
    <property type="match status" value="1"/>
</dbReference>
<dbReference type="InterPro" id="IPR003010">
    <property type="entry name" value="C-N_Hydrolase"/>
</dbReference>
<dbReference type="PROSITE" id="PS50263">
    <property type="entry name" value="CN_HYDROLASE"/>
    <property type="match status" value="1"/>
</dbReference>
<evidence type="ECO:0000313" key="2">
    <source>
        <dbReference type="EMBL" id="QEG36297.1"/>
    </source>
</evidence>
<dbReference type="AlphaFoldDB" id="A0A5B9QB82"/>
<feature type="domain" description="CN hydrolase" evidence="1">
    <location>
        <begin position="4"/>
        <end position="278"/>
    </location>
</feature>
<gene>
    <name evidence="2" type="primary">ramA_3</name>
    <name evidence="2" type="ORF">Pr1d_36090</name>
</gene>
<name>A0A5B9QB82_9BACT</name>
<dbReference type="RefSeq" id="WP_148074661.1">
    <property type="nucleotide sequence ID" value="NZ_CP042913.1"/>
</dbReference>
<dbReference type="SUPFAM" id="SSF56317">
    <property type="entry name" value="Carbon-nitrogen hydrolase"/>
    <property type="match status" value="1"/>
</dbReference>
<dbReference type="GO" id="GO:0016787">
    <property type="term" value="F:hydrolase activity"/>
    <property type="evidence" value="ECO:0007669"/>
    <property type="project" value="UniProtKB-KW"/>
</dbReference>
<organism evidence="2 3">
    <name type="scientific">Bythopirellula goksoeyrii</name>
    <dbReference type="NCBI Taxonomy" id="1400387"/>
    <lineage>
        <taxon>Bacteria</taxon>
        <taxon>Pseudomonadati</taxon>
        <taxon>Planctomycetota</taxon>
        <taxon>Planctomycetia</taxon>
        <taxon>Pirellulales</taxon>
        <taxon>Lacipirellulaceae</taxon>
        <taxon>Bythopirellula</taxon>
    </lineage>
</organism>
<dbReference type="PANTHER" id="PTHR23088">
    <property type="entry name" value="NITRILASE-RELATED"/>
    <property type="match status" value="1"/>
</dbReference>
<dbReference type="EC" id="3.5.1.100" evidence="2"/>